<proteinExistence type="predicted"/>
<dbReference type="STRING" id="399550.Smar_0870"/>
<evidence type="ECO:0000313" key="5">
    <source>
        <dbReference type="Proteomes" id="UP000000254"/>
    </source>
</evidence>
<dbReference type="InterPro" id="IPR001279">
    <property type="entry name" value="Metallo-B-lactamas"/>
</dbReference>
<evidence type="ECO:0000313" key="4">
    <source>
        <dbReference type="EMBL" id="ABN69970.1"/>
    </source>
</evidence>
<dbReference type="Gene3D" id="3.60.15.10">
    <property type="entry name" value="Ribonuclease Z/Hydroxyacylglutathione hydrolase-like"/>
    <property type="match status" value="1"/>
</dbReference>
<dbReference type="SUPFAM" id="SSF56281">
    <property type="entry name" value="Metallo-hydrolase/oxidoreductase"/>
    <property type="match status" value="1"/>
</dbReference>
<dbReference type="Pfam" id="PF07521">
    <property type="entry name" value="RMMBL"/>
    <property type="match status" value="1"/>
</dbReference>
<keyword evidence="5" id="KW-1185">Reference proteome</keyword>
<feature type="domain" description="Metallo-beta-lactamase" evidence="2">
    <location>
        <begin position="14"/>
        <end position="200"/>
    </location>
</feature>
<dbReference type="HOGENOM" id="CLU_009673_5_1_2"/>
<evidence type="ECO:0000259" key="3">
    <source>
        <dbReference type="SMART" id="SM01027"/>
    </source>
</evidence>
<dbReference type="GeneID" id="4907908"/>
<sequence length="427" mass="47788">MVHVEILGGGNEVGRAAYLVVDNNKKFLLDYGVNFDEEDHPQFPLHVRPIELSGLAITHAHLDHIGAAPLLYITGKPRVFVTKPTLEIGKLLISDFLKLNAYYIDYSIEEFEVMASNAHFLEYGVEVENDGFKIIVTSAGHILGSAMIYLETPSGHRILYTGDVNTIQTWTLSRAELWPLKIDTLIIESTYGSTKHPPRHYTEKRLVDAIEEVTDSGGTVLIPAFSVGRSQEVMCLVQAELPHLDVYLDGMSREITNIYLRHKSFLRDPSLFEKAVQNTFFIRGWQDRRKAWKKPGVIISSAGMLKGGPSVYYLKKIANEPKNAVFLVSYQAPNSPGHIILERGIYEEFGLDEPIKARLEWFDLSSHAGKDGLISIIQRYKNTLKNIIIVHGEPDSASNLASMAVEFLGNDININVPLNGDKIELTS</sequence>
<organism evidence="4 5">
    <name type="scientific">Staphylothermus marinus (strain ATCC 43588 / DSM 3639 / JCM 9404 / F1)</name>
    <dbReference type="NCBI Taxonomy" id="399550"/>
    <lineage>
        <taxon>Archaea</taxon>
        <taxon>Thermoproteota</taxon>
        <taxon>Thermoprotei</taxon>
        <taxon>Desulfurococcales</taxon>
        <taxon>Desulfurococcaceae</taxon>
        <taxon>Staphylothermus</taxon>
    </lineage>
</organism>
<dbReference type="InterPro" id="IPR036866">
    <property type="entry name" value="RibonucZ/Hydroxyglut_hydro"/>
</dbReference>
<feature type="domain" description="Beta-Casp" evidence="3">
    <location>
        <begin position="230"/>
        <end position="340"/>
    </location>
</feature>
<dbReference type="KEGG" id="smr:Smar_0870"/>
<accession>A3DMW0</accession>
<dbReference type="GO" id="GO:0016787">
    <property type="term" value="F:hydrolase activity"/>
    <property type="evidence" value="ECO:0007669"/>
    <property type="project" value="UniProtKB-KW"/>
</dbReference>
<dbReference type="CDD" id="cd16295">
    <property type="entry name" value="TTHA0252-CPSF-like_MBL-fold"/>
    <property type="match status" value="1"/>
</dbReference>
<dbReference type="OrthoDB" id="40950at2157"/>
<dbReference type="InterPro" id="IPR011108">
    <property type="entry name" value="RMMBL"/>
</dbReference>
<dbReference type="Gene3D" id="3.40.50.10890">
    <property type="match status" value="1"/>
</dbReference>
<dbReference type="InterPro" id="IPR022712">
    <property type="entry name" value="Beta_Casp"/>
</dbReference>
<reference evidence="4 5" key="2">
    <citation type="journal article" date="2009" name="Stand. Genomic Sci.">
        <title>Complete genome sequence of Staphylothermus marinus Stetter and Fiala 1986 type strain F1.</title>
        <authorList>
            <person name="Anderson I.J."/>
            <person name="Sun H."/>
            <person name="Lapidus A."/>
            <person name="Copeland A."/>
            <person name="Glavina Del Rio T."/>
            <person name="Tice H."/>
            <person name="Dalin E."/>
            <person name="Lucas S."/>
            <person name="Barry K."/>
            <person name="Land M."/>
            <person name="Richardson P."/>
            <person name="Huber H."/>
            <person name="Kyrpides N.C."/>
        </authorList>
    </citation>
    <scope>NUCLEOTIDE SEQUENCE [LARGE SCALE GENOMIC DNA]</scope>
    <source>
        <strain evidence="5">ATCC 43588 / DSM 3639 / JCM 9404 / F1</strain>
    </source>
</reference>
<dbReference type="PANTHER" id="PTHR11203">
    <property type="entry name" value="CLEAVAGE AND POLYADENYLATION SPECIFICITY FACTOR FAMILY MEMBER"/>
    <property type="match status" value="1"/>
</dbReference>
<reference evidence="5" key="1">
    <citation type="journal article" date="2009" name="BMC Genomics">
        <title>The complete genome sequence of Staphylothermus marinus reveals differences in sulfur metabolism among heterotrophic Crenarchaeota.</title>
        <authorList>
            <person name="Anderson I.J."/>
            <person name="Dharmarajan L."/>
            <person name="Rodriguez J."/>
            <person name="Hooper S."/>
            <person name="Porat I."/>
            <person name="Ulrich L.E."/>
            <person name="Elkins J.G."/>
            <person name="Mavromatis K."/>
            <person name="Sun H."/>
            <person name="Land M."/>
            <person name="Lapidus A."/>
            <person name="Lucas S."/>
            <person name="Barry K."/>
            <person name="Huber H."/>
            <person name="Zhulin I.B."/>
            <person name="Whitman W.B."/>
            <person name="Mukhopadhyay B."/>
            <person name="Woese C."/>
            <person name="Bristow J."/>
            <person name="Kyrpides N."/>
        </authorList>
    </citation>
    <scope>NUCLEOTIDE SEQUENCE [LARGE SCALE GENOMIC DNA]</scope>
    <source>
        <strain evidence="5">ATCC 43588 / DSM 3639 / JCM 9404 / F1</strain>
    </source>
</reference>
<evidence type="ECO:0000256" key="1">
    <source>
        <dbReference type="ARBA" id="ARBA00022801"/>
    </source>
</evidence>
<dbReference type="Pfam" id="PF10996">
    <property type="entry name" value="Beta-Casp"/>
    <property type="match status" value="1"/>
</dbReference>
<dbReference type="RefSeq" id="WP_011839161.1">
    <property type="nucleotide sequence ID" value="NC_009033.1"/>
</dbReference>
<dbReference type="InterPro" id="IPR050698">
    <property type="entry name" value="MBL"/>
</dbReference>
<dbReference type="PANTHER" id="PTHR11203:SF52">
    <property type="entry name" value="MRNA 3-END PROCESSING FACTOR"/>
    <property type="match status" value="1"/>
</dbReference>
<dbReference type="SMART" id="SM00849">
    <property type="entry name" value="Lactamase_B"/>
    <property type="match status" value="1"/>
</dbReference>
<dbReference type="EMBL" id="CP000575">
    <property type="protein sequence ID" value="ABN69970.1"/>
    <property type="molecule type" value="Genomic_DNA"/>
</dbReference>
<protein>
    <submittedName>
        <fullName evidence="4">Beta-lactamase domain protein</fullName>
    </submittedName>
</protein>
<keyword evidence="1" id="KW-0378">Hydrolase</keyword>
<dbReference type="Pfam" id="PF00753">
    <property type="entry name" value="Lactamase_B"/>
    <property type="match status" value="1"/>
</dbReference>
<gene>
    <name evidence="4" type="ordered locus">Smar_0870</name>
</gene>
<dbReference type="SMART" id="SM01027">
    <property type="entry name" value="Beta-Casp"/>
    <property type="match status" value="1"/>
</dbReference>
<dbReference type="Proteomes" id="UP000000254">
    <property type="component" value="Chromosome"/>
</dbReference>
<dbReference type="eggNOG" id="arCOG00541">
    <property type="taxonomic scope" value="Archaea"/>
</dbReference>
<evidence type="ECO:0000259" key="2">
    <source>
        <dbReference type="SMART" id="SM00849"/>
    </source>
</evidence>
<name>A3DMW0_STAMF</name>
<dbReference type="GO" id="GO:0004521">
    <property type="term" value="F:RNA endonuclease activity"/>
    <property type="evidence" value="ECO:0007669"/>
    <property type="project" value="TreeGrafter"/>
</dbReference>
<dbReference type="AlphaFoldDB" id="A3DMW0"/>